<sequence>AAPHVRAAAVATALVSARGLSKAAEAAGSSAAVRGGVGAMLRWGTQEATATVTEMEERVALCQLRVREEQFALASHKDAVKQVHAERELE</sequence>
<evidence type="ECO:0000313" key="1">
    <source>
        <dbReference type="EMBL" id="CAK0814216.1"/>
    </source>
</evidence>
<name>A0ABN9R739_9DINO</name>
<gene>
    <name evidence="1" type="ORF">PCOR1329_LOCUS17873</name>
</gene>
<keyword evidence="2" id="KW-1185">Reference proteome</keyword>
<protein>
    <submittedName>
        <fullName evidence="1">Uncharacterized protein</fullName>
    </submittedName>
</protein>
<proteinExistence type="predicted"/>
<feature type="non-terminal residue" evidence="1">
    <location>
        <position position="1"/>
    </location>
</feature>
<evidence type="ECO:0000313" key="2">
    <source>
        <dbReference type="Proteomes" id="UP001189429"/>
    </source>
</evidence>
<dbReference type="Proteomes" id="UP001189429">
    <property type="component" value="Unassembled WGS sequence"/>
</dbReference>
<dbReference type="EMBL" id="CAUYUJ010005570">
    <property type="protein sequence ID" value="CAK0814216.1"/>
    <property type="molecule type" value="Genomic_DNA"/>
</dbReference>
<feature type="non-terminal residue" evidence="1">
    <location>
        <position position="90"/>
    </location>
</feature>
<accession>A0ABN9R739</accession>
<organism evidence="1 2">
    <name type="scientific">Prorocentrum cordatum</name>
    <dbReference type="NCBI Taxonomy" id="2364126"/>
    <lineage>
        <taxon>Eukaryota</taxon>
        <taxon>Sar</taxon>
        <taxon>Alveolata</taxon>
        <taxon>Dinophyceae</taxon>
        <taxon>Prorocentrales</taxon>
        <taxon>Prorocentraceae</taxon>
        <taxon>Prorocentrum</taxon>
    </lineage>
</organism>
<comment type="caution">
    <text evidence="1">The sequence shown here is derived from an EMBL/GenBank/DDBJ whole genome shotgun (WGS) entry which is preliminary data.</text>
</comment>
<reference evidence="1" key="1">
    <citation type="submission" date="2023-10" db="EMBL/GenBank/DDBJ databases">
        <authorList>
            <person name="Chen Y."/>
            <person name="Shah S."/>
            <person name="Dougan E. K."/>
            <person name="Thang M."/>
            <person name="Chan C."/>
        </authorList>
    </citation>
    <scope>NUCLEOTIDE SEQUENCE [LARGE SCALE GENOMIC DNA]</scope>
</reference>